<keyword evidence="3 10" id="KW-0813">Transport</keyword>
<keyword evidence="4 10" id="KW-1134">Transmembrane beta strand</keyword>
<dbReference type="PANTHER" id="PTHR32552">
    <property type="entry name" value="FERRICHROME IRON RECEPTOR-RELATED"/>
    <property type="match status" value="1"/>
</dbReference>
<dbReference type="PANTHER" id="PTHR32552:SF90">
    <property type="entry name" value="METAL-PSEUDOPALINE RECEPTOR CNTO"/>
    <property type="match status" value="1"/>
</dbReference>
<dbReference type="RefSeq" id="WP_394487267.1">
    <property type="nucleotide sequence ID" value="NZ_JBIGIA010000004.1"/>
</dbReference>
<evidence type="ECO:0000256" key="10">
    <source>
        <dbReference type="PROSITE-ProRule" id="PRU01360"/>
    </source>
</evidence>
<comment type="similarity">
    <text evidence="2 10 11">Belongs to the TonB-dependent receptor family.</text>
</comment>
<dbReference type="CDD" id="cd01347">
    <property type="entry name" value="ligand_gated_channel"/>
    <property type="match status" value="1"/>
</dbReference>
<dbReference type="Gene3D" id="2.40.170.20">
    <property type="entry name" value="TonB-dependent receptor, beta-barrel domain"/>
    <property type="match status" value="1"/>
</dbReference>
<dbReference type="Gene3D" id="2.170.130.10">
    <property type="entry name" value="TonB-dependent receptor, plug domain"/>
    <property type="match status" value="1"/>
</dbReference>
<evidence type="ECO:0000256" key="8">
    <source>
        <dbReference type="ARBA" id="ARBA00023170"/>
    </source>
</evidence>
<dbReference type="SUPFAM" id="SSF56935">
    <property type="entry name" value="Porins"/>
    <property type="match status" value="1"/>
</dbReference>
<evidence type="ECO:0000256" key="4">
    <source>
        <dbReference type="ARBA" id="ARBA00022452"/>
    </source>
</evidence>
<evidence type="ECO:0000313" key="15">
    <source>
        <dbReference type="Proteomes" id="UP001606305"/>
    </source>
</evidence>
<keyword evidence="7 10" id="KW-0472">Membrane</keyword>
<keyword evidence="5 10" id="KW-0812">Transmembrane</keyword>
<reference evidence="14 15" key="1">
    <citation type="submission" date="2024-09" db="EMBL/GenBank/DDBJ databases">
        <title>Novel species of the genus Pelomonas and Roseateles isolated from streams.</title>
        <authorList>
            <person name="Lu H."/>
        </authorList>
    </citation>
    <scope>NUCLEOTIDE SEQUENCE [LARGE SCALE GENOMIC DNA]</scope>
    <source>
        <strain evidence="14 15">BYS96W</strain>
    </source>
</reference>
<dbReference type="Pfam" id="PF00593">
    <property type="entry name" value="TonB_dep_Rec_b-barrel"/>
    <property type="match status" value="1"/>
</dbReference>
<dbReference type="InterPro" id="IPR037066">
    <property type="entry name" value="Plug_dom_sf"/>
</dbReference>
<dbReference type="InterPro" id="IPR012910">
    <property type="entry name" value="Plug_dom"/>
</dbReference>
<dbReference type="NCBIfam" id="TIGR01783">
    <property type="entry name" value="TonB-siderophor"/>
    <property type="match status" value="1"/>
</dbReference>
<keyword evidence="9 10" id="KW-0998">Cell outer membrane</keyword>
<dbReference type="InterPro" id="IPR036942">
    <property type="entry name" value="Beta-barrel_TonB_sf"/>
</dbReference>
<dbReference type="PROSITE" id="PS52016">
    <property type="entry name" value="TONB_DEPENDENT_REC_3"/>
    <property type="match status" value="1"/>
</dbReference>
<feature type="domain" description="TonB-dependent receptor-like beta-barrel" evidence="12">
    <location>
        <begin position="224"/>
        <end position="659"/>
    </location>
</feature>
<evidence type="ECO:0000256" key="7">
    <source>
        <dbReference type="ARBA" id="ARBA00023136"/>
    </source>
</evidence>
<evidence type="ECO:0000256" key="2">
    <source>
        <dbReference type="ARBA" id="ARBA00009810"/>
    </source>
</evidence>
<dbReference type="Pfam" id="PF07715">
    <property type="entry name" value="Plug"/>
    <property type="match status" value="1"/>
</dbReference>
<keyword evidence="8 14" id="KW-0675">Receptor</keyword>
<evidence type="ECO:0000256" key="1">
    <source>
        <dbReference type="ARBA" id="ARBA00004571"/>
    </source>
</evidence>
<evidence type="ECO:0000259" key="12">
    <source>
        <dbReference type="Pfam" id="PF00593"/>
    </source>
</evidence>
<dbReference type="Proteomes" id="UP001606305">
    <property type="component" value="Unassembled WGS sequence"/>
</dbReference>
<organism evidence="14 15">
    <name type="scientific">Pelomonas nitida</name>
    <dbReference type="NCBI Taxonomy" id="3299027"/>
    <lineage>
        <taxon>Bacteria</taxon>
        <taxon>Pseudomonadati</taxon>
        <taxon>Pseudomonadota</taxon>
        <taxon>Betaproteobacteria</taxon>
        <taxon>Burkholderiales</taxon>
        <taxon>Sphaerotilaceae</taxon>
        <taxon>Roseateles</taxon>
    </lineage>
</organism>
<comment type="caution">
    <text evidence="14">The sequence shown here is derived from an EMBL/GenBank/DDBJ whole genome shotgun (WGS) entry which is preliminary data.</text>
</comment>
<evidence type="ECO:0000256" key="9">
    <source>
        <dbReference type="ARBA" id="ARBA00023237"/>
    </source>
</evidence>
<evidence type="ECO:0000313" key="14">
    <source>
        <dbReference type="EMBL" id="MFG6456516.1"/>
    </source>
</evidence>
<feature type="domain" description="TonB-dependent receptor plug" evidence="13">
    <location>
        <begin position="48"/>
        <end position="151"/>
    </location>
</feature>
<keyword evidence="6 11" id="KW-0798">TonB box</keyword>
<dbReference type="InterPro" id="IPR010105">
    <property type="entry name" value="TonB_sidphr_rcpt"/>
</dbReference>
<comment type="subcellular location">
    <subcellularLocation>
        <location evidence="1 10">Cell outer membrane</location>
        <topology evidence="1 10">Multi-pass membrane protein</topology>
    </subcellularLocation>
</comment>
<dbReference type="EMBL" id="JBIGIA010000004">
    <property type="protein sequence ID" value="MFG6456516.1"/>
    <property type="molecule type" value="Genomic_DNA"/>
</dbReference>
<gene>
    <name evidence="14" type="ORF">ACG00X_06690</name>
</gene>
<accession>A0ABW7G3J7</accession>
<sequence>MLSLCFTVACAAQAEDPPATLEAVTVRGQAQPYRTLFVSGAMKTDTPARDLAQSVRVLSAELLADAGVTRLDQALDLGSGISRQSNLGGLWDSYAMRGFTGDPSFGSDFLVNGFNYSRGYNGRRDTANAAAVEVLKGPASALYGRGEPGGTVNITTKKPLFVHARSLETSAGSHDAYRATADLTGPLTEQLAYRVNLAHERAGSFRDHVRSERTLLAPSLLWMLSPDTTVSYELEYARQQAPFDRGVVAVKGRLGEVPRSAFYGEPGDGPNTIEALGNQVFVQHHFSDDWSLQAGISHRRSSLSGIATEARFLQADDHTLTRQRRTRENSALDVSGRVELLGKVQAGGWRHHLLAGVDAYRFVDQREQYRVATSTPIDIHAPVYGAVPPPMTLNTWTRETQRALGLYVQDQIDLGTPWKLLLGARHDRYDQALLNRRSSVTTQQDLDAVSPRVGVVYQPGRTVSLYATAARSFRPNSGVSRSFAPFPAERGRSTEVGAKYDAADGRLSATLALYRIDKNNVLTPDPTDPNNFSVAAGEVQSRGVELDVGGELSRGLRLSLAYAFTDASVVQDHNAFLVGRQLANVPRHSGNLLLVQAFELGGRRATAGLGLTHVGVREGAVAPLSAADDFRLPAYTTVKLLGSWQPAPAWRVALDVDNLFDKTTYASSYSQVWVQPGDGRRFTLSLRHAF</sequence>
<evidence type="ECO:0000256" key="5">
    <source>
        <dbReference type="ARBA" id="ARBA00022692"/>
    </source>
</evidence>
<keyword evidence="15" id="KW-1185">Reference proteome</keyword>
<protein>
    <submittedName>
        <fullName evidence="14">TonB-dependent siderophore receptor</fullName>
    </submittedName>
</protein>
<evidence type="ECO:0000256" key="3">
    <source>
        <dbReference type="ARBA" id="ARBA00022448"/>
    </source>
</evidence>
<evidence type="ECO:0000256" key="11">
    <source>
        <dbReference type="RuleBase" id="RU003357"/>
    </source>
</evidence>
<dbReference type="InterPro" id="IPR039426">
    <property type="entry name" value="TonB-dep_rcpt-like"/>
</dbReference>
<dbReference type="InterPro" id="IPR000531">
    <property type="entry name" value="Beta-barrel_TonB"/>
</dbReference>
<name>A0ABW7G3J7_9BURK</name>
<evidence type="ECO:0000256" key="6">
    <source>
        <dbReference type="ARBA" id="ARBA00023077"/>
    </source>
</evidence>
<proteinExistence type="inferred from homology"/>
<evidence type="ECO:0000259" key="13">
    <source>
        <dbReference type="Pfam" id="PF07715"/>
    </source>
</evidence>